<evidence type="ECO:0000313" key="4">
    <source>
        <dbReference type="Proteomes" id="UP000286681"/>
    </source>
</evidence>
<dbReference type="InterPro" id="IPR036444">
    <property type="entry name" value="PLipase_A2_dom_sf"/>
</dbReference>
<reference evidence="3 4" key="1">
    <citation type="submission" date="2018-07" db="EMBL/GenBank/DDBJ databases">
        <title>Genomic and Epidemiologic Investigation of an Indolent Hospital Outbreak.</title>
        <authorList>
            <person name="Johnson R.C."/>
            <person name="Deming C."/>
            <person name="Conlan S."/>
            <person name="Zellmer C.J."/>
            <person name="Michelin A.V."/>
            <person name="Lee-Lin S."/>
            <person name="Thomas P.J."/>
            <person name="Park M."/>
            <person name="Weingarten R.A."/>
            <person name="Less J."/>
            <person name="Dekker J.P."/>
            <person name="Frank K.M."/>
            <person name="Musser K.A."/>
            <person name="Mcquiston J.R."/>
            <person name="Henderson D.K."/>
            <person name="Lau A.F."/>
            <person name="Palmore T.N."/>
            <person name="Segre J.A."/>
        </authorList>
    </citation>
    <scope>NUCLEOTIDE SEQUENCE [LARGE SCALE GENOMIC DNA]</scope>
    <source>
        <strain evidence="3 4">SK-NIH.Env10_0317</strain>
    </source>
</reference>
<dbReference type="InterPro" id="IPR022385">
    <property type="entry name" value="Rhs_assc_core"/>
</dbReference>
<name>A0AAJ4RZE1_9SPHN</name>
<dbReference type="InterPro" id="IPR031325">
    <property type="entry name" value="RHS_repeat"/>
</dbReference>
<evidence type="ECO:0000256" key="1">
    <source>
        <dbReference type="ARBA" id="ARBA00022737"/>
    </source>
</evidence>
<dbReference type="InterPro" id="IPR056823">
    <property type="entry name" value="TEN-like_YD-shell"/>
</dbReference>
<dbReference type="GO" id="GO:0006644">
    <property type="term" value="P:phospholipid metabolic process"/>
    <property type="evidence" value="ECO:0007669"/>
    <property type="project" value="InterPro"/>
</dbReference>
<dbReference type="InterPro" id="IPR050708">
    <property type="entry name" value="T6SS_VgrG/RHS"/>
</dbReference>
<dbReference type="Proteomes" id="UP000286681">
    <property type="component" value="Unassembled WGS sequence"/>
</dbReference>
<dbReference type="InterPro" id="IPR006530">
    <property type="entry name" value="YD"/>
</dbReference>
<protein>
    <recommendedName>
        <fullName evidence="2">Teneurin-like YD-shell domain-containing protein</fullName>
    </recommendedName>
</protein>
<dbReference type="SUPFAM" id="SSF48619">
    <property type="entry name" value="Phospholipase A2, PLA2"/>
    <property type="match status" value="1"/>
</dbReference>
<gene>
    <name evidence="3" type="ORF">CA257_22765</name>
</gene>
<dbReference type="NCBIfam" id="TIGR03696">
    <property type="entry name" value="Rhs_assc_core"/>
    <property type="match status" value="1"/>
</dbReference>
<proteinExistence type="predicted"/>
<dbReference type="EMBL" id="QQWO01000035">
    <property type="protein sequence ID" value="RSU97428.1"/>
    <property type="molecule type" value="Genomic_DNA"/>
</dbReference>
<evidence type="ECO:0000259" key="2">
    <source>
        <dbReference type="Pfam" id="PF25023"/>
    </source>
</evidence>
<dbReference type="GO" id="GO:0050482">
    <property type="term" value="P:arachidonate secretion"/>
    <property type="evidence" value="ECO:0007669"/>
    <property type="project" value="InterPro"/>
</dbReference>
<comment type="caution">
    <text evidence="3">The sequence shown here is derived from an EMBL/GenBank/DDBJ whole genome shotgun (WGS) entry which is preliminary data.</text>
</comment>
<sequence length="1432" mass="153440">MDAMNSAVRFPQPLAGARQRRKTSWFEARSALALATSSIAPFLLADPAAAQTATPPPVFSRVDENGVDLITGKVVTSPGPAISAGGPGDSALEYRTPFPNIGLPTASTLGGYLTGAIAIGAVGDVRVSIGMQSEVFACTTTCTPKAASGSTLTFDTSRNYWTYTNRHGDEAVFYSPLALGVTAAQPYLRSVTKANGSRLDLQQNQGVVNSIFGAVFITRYESARNSNGYMVKFSYAASQILPDGSNIRAWALPTDAKLYNLAEAYCDPFVGPCTTPALASMSYSYPSSSGSVVELTDEMNRKWIYTTDSISGCCTVLSKVRRPGSSTDNYDYSYNSNGVVTSVTRDGKIWIYNYSVSGTMSTMIVTNPLGGLTTVISNLSIGQVTSIKDELNRLTTYQYDTHGRVTRITRDEGNYLQLNYDSRGNITESRQVAKPGSAEADIVRTATFPLSCATVRTCNKPTSTSDAEGNQTDYTYDSAHGGVLTVMSPAATPGGTRPKTTIAYASREAYLKDSTGSIVSSGTSMYLPVTSSNCVTTSSCAGTSDEIVSTINYGPQTAGVANNLLPIAESSGSGNGVLTATIGFEFDSVGNPVRIDGPLPGAADTSHFRYDSARRLIGSVSPDPDGTGALKHRAERFTYNENDQLTLSELGTVDNPSDPGWAAFSSARQWAATYDTSGWRTKDIATASGVTYGILEYTYDALGRLDCVAQRMNNTTWGSPPASACTPQTPGAAGPDRIAKLSYDAVGQTTAVISGYGTADATNDVSLTYTGNGKVTTATDGENNRTTYEYDGHDRLRRTWFPSTTKGSGSSSLTDFEQLFYDPNSNIEKHRLRDGQEINFGYDNLSRLTSKNLPGSAPDTSYAYDLVGRMTGATRTDGQMLSFSYDALGRTTSAAANLGTLTYQYDLAGRKIRITHPDGFFVQYDHLVTGEVSAIRENGATSGTGVLASFAYDSLRRRTGITRGNGTSTSYSQDPVSRLASLSHDLAGTSDDVTFSFTHNPASQIVSRTRDNSAYAFAEYVSVSRSYGTNGLNQYTSVGGNGYSYDLNGNLTSDGGSSFTYDAENRMVSTSVGAVLTYDPLGRLYGIYSAATGTTRLLYDGDQLTAEYDSSGNLLRRYVHSDGADDPLVWYEGAGVSSPRYLYSDHQGSIVAVTDASGNVTRVNAYDEYGIPKSGNGLSVAGRFQYTGQAWIPELGMYYYKARFYSPTLGRFMQPDPIGYGDGLNLYAYVKNDPVNFVDPTGTNADPQDEEVVIVGVRSPIFVKLPLAYSQSPNFGIVELPGTMNSLQIPLQEEYPDVVITGRRIRRGIGNAQGSNSSRYGTFVAPSLRSIWEAFRRPPEADYCGGADESAAVPDKVVGVDLQRACAKHDACYGSTSTLNRSACDTNFGREILITCLNAGRGPTFCRSLAFTYYHGVRGGGREYYLGKGKND</sequence>
<dbReference type="NCBIfam" id="TIGR01643">
    <property type="entry name" value="YD_repeat_2x"/>
    <property type="match status" value="3"/>
</dbReference>
<organism evidence="3 4">
    <name type="scientific">Sphingomonas koreensis</name>
    <dbReference type="NCBI Taxonomy" id="93064"/>
    <lineage>
        <taxon>Bacteria</taxon>
        <taxon>Pseudomonadati</taxon>
        <taxon>Pseudomonadota</taxon>
        <taxon>Alphaproteobacteria</taxon>
        <taxon>Sphingomonadales</taxon>
        <taxon>Sphingomonadaceae</taxon>
        <taxon>Sphingomonas</taxon>
    </lineage>
</organism>
<feature type="domain" description="Teneurin-like YD-shell" evidence="2">
    <location>
        <begin position="1030"/>
        <end position="1235"/>
    </location>
</feature>
<dbReference type="Gene3D" id="2.180.10.10">
    <property type="entry name" value="RHS repeat-associated core"/>
    <property type="match status" value="3"/>
</dbReference>
<accession>A0AAJ4RZE1</accession>
<evidence type="ECO:0000313" key="3">
    <source>
        <dbReference type="EMBL" id="RSU97428.1"/>
    </source>
</evidence>
<keyword evidence="1" id="KW-0677">Repeat</keyword>
<dbReference type="PANTHER" id="PTHR32305">
    <property type="match status" value="1"/>
</dbReference>
<dbReference type="Pfam" id="PF05593">
    <property type="entry name" value="RHS_repeat"/>
    <property type="match status" value="2"/>
</dbReference>
<dbReference type="Pfam" id="PF25023">
    <property type="entry name" value="TEN_YD-shell"/>
    <property type="match status" value="1"/>
</dbReference>
<dbReference type="GO" id="GO:0004623">
    <property type="term" value="F:phospholipase A2 activity"/>
    <property type="evidence" value="ECO:0007669"/>
    <property type="project" value="InterPro"/>
</dbReference>
<dbReference type="Gene3D" id="1.20.90.10">
    <property type="entry name" value="Phospholipase A2 domain"/>
    <property type="match status" value="1"/>
</dbReference>
<dbReference type="PANTHER" id="PTHR32305:SF15">
    <property type="entry name" value="PROTEIN RHSA-RELATED"/>
    <property type="match status" value="1"/>
</dbReference>